<feature type="coiled-coil region" evidence="1">
    <location>
        <begin position="285"/>
        <end position="343"/>
    </location>
</feature>
<dbReference type="Proteomes" id="UP000260812">
    <property type="component" value="Unassembled WGS sequence"/>
</dbReference>
<feature type="coiled-coil region" evidence="1">
    <location>
        <begin position="878"/>
        <end position="905"/>
    </location>
</feature>
<feature type="coiled-coil region" evidence="1">
    <location>
        <begin position="428"/>
        <end position="458"/>
    </location>
</feature>
<evidence type="ECO:0000256" key="2">
    <source>
        <dbReference type="SAM" id="MobiDB-lite"/>
    </source>
</evidence>
<accession>A0A3E3I1P4</accession>
<dbReference type="RefSeq" id="WP_117545064.1">
    <property type="nucleotide sequence ID" value="NZ_JBKVLI010000011.1"/>
</dbReference>
<evidence type="ECO:0008006" key="5">
    <source>
        <dbReference type="Google" id="ProtNLM"/>
    </source>
</evidence>
<reference evidence="3" key="1">
    <citation type="submission" date="2018-08" db="EMBL/GenBank/DDBJ databases">
        <title>A genome reference for cultivated species of the human gut microbiota.</title>
        <authorList>
            <person name="Zou Y."/>
            <person name="Xue W."/>
            <person name="Luo G."/>
        </authorList>
    </citation>
    <scope>NUCLEOTIDE SEQUENCE [LARGE SCALE GENOMIC DNA]</scope>
    <source>
        <strain evidence="3">TF05-5AC</strain>
    </source>
</reference>
<protein>
    <recommendedName>
        <fullName evidence="5">Phage tail tape measure protein</fullName>
    </recommendedName>
</protein>
<feature type="compositionally biased region" description="Low complexity" evidence="2">
    <location>
        <begin position="1301"/>
        <end position="1323"/>
    </location>
</feature>
<comment type="caution">
    <text evidence="3">The sequence shown here is derived from an EMBL/GenBank/DDBJ whole genome shotgun (WGS) entry which is preliminary data.</text>
</comment>
<feature type="coiled-coil region" evidence="1">
    <location>
        <begin position="940"/>
        <end position="1119"/>
    </location>
</feature>
<name>A0A3E3I1P4_9FIRM</name>
<evidence type="ECO:0000313" key="3">
    <source>
        <dbReference type="EMBL" id="RGE58312.1"/>
    </source>
</evidence>
<keyword evidence="4" id="KW-1185">Reference proteome</keyword>
<sequence>MDIDLIMRITAMLDEEKTYKIMKRQLADVQKKLQGQSQISVGVKVNDKAAKQQTHKLWGSLKEKIEKKPVSIKINYGELGKAITQIDNLLGKSLDKYSNGIVGSLNHSDIFAANKLTSVSANRSTDSNQKKTPVVVPKMNEQTFDADDWIKKLKQVDEEVKNNSTTWQAFYDSQKESGNGWIAQYGQDTQGKIRNEENMVAAYKKSREAAIEYNKTLGQMSLGVKAGELALKGLAAAGNMLASWAITAVIQLIVTAFDNFIHRVEIAKETLNNSKSNFDSIKSEFNDLTTELENNAERIKELEGLPKLSFVEQEELERLRESSKELERQKAIKDIELKRSSEEMSKANMDAFKKEFGDDNFSNSDVLDLESKYGDLTNTPTSDLYLAEEGIEGLSAAIIKVQEAKVEAENTGNTDWLASLNEREQSYKEQLEDNLPALQSYRDNLNDLMDYRELTEDEQAFYDNLEQGMKLIYQYTDPEAWNRIEFDNIFNNADLDETKAELLELAKSGELTPETLEGYSELTDAIEGSQLIGESATKALVEQLYALAEAEKNMPSDEEPVSEISNTIDQLNSQLSPAFDSIGKAYQNIFSIDENGEEIFSLDNIDLDTFTSIKDGMEEIQKAGGSIDISAYENLISVLSESTSTADEVHDAFNEMASSVSSNLGDITTANYSVIASSLESMGVTNSQIVAFESLLNNTDALSDAGFNLAKASDSEMEAFVNEHVSAEYAGQALALLQLKKLYCNNVTLNTEDDINHVLALATAAGVSSDILSEFASAKNFYEDALASGNAGRIDAAISQLDSVNKKLKDALSGNSVEADFGNNLLPFNNESTKQSNKSSSSQAGEEAADAYVTAFDEKYNQLKDLRDRDILNEKQYLDALRALNEKYYKNNEKYTDQYEKYKKEYLDGMLSLHDSVISIATKQIDKYISSLEEQKGAAVDSLKEQQDAAKEALEAQKDALEEQIKLIDKQIDAKQAEIDAINEENEAHENTINLEKEQYELERLRNQRTEFTYSGKEKGFVYRTDTGAIRDQEQNVKEAEDKIRIAGIEKEISLLEKQKDALKDQQDAIDEQIDKVDEYYGKIIEDTETYWDGMIQGAENAKSEWEKMGDAIEEAEDKVKLASLNIDPDDPNALLSEETIRNFKEMHDSLMADVYAGNSEMLNALSELENVNLSSLTGYLTDTQEYMEILAEGVDFENLNNSLGSVMDQFSKVAEAAGIMTGSVVGTTGVSVGKNNGTNASPSQGSGNGNISFIDAVAGLEKESVPMLNNVADAFAGGEDSEDSTQSIAGSVEAAKAAIAGSSSGKKSSAEGENSSGEDSGSLMEAMAAQSQAALDEETGIPAQIQKWQELNGVLSGILENLRNITAIIPLLNPQDGNFSVTSGTTGITQANGGLSHGDKNAMVSEYGQLETIIRRNGTYQITSSPTLTDLNPGDIVLNNSKTLALIRSKRRAASSGVKNLSLASPVLFSSALPELQPRNSVLAKSNAAAASPIFADNHQDNKIDVTIGDIILENVRDTDTLSRQIVMRLPTQIKQELSKRG</sequence>
<proteinExistence type="predicted"/>
<evidence type="ECO:0000256" key="1">
    <source>
        <dbReference type="SAM" id="Coils"/>
    </source>
</evidence>
<feature type="region of interest" description="Disordered" evidence="2">
    <location>
        <begin position="1301"/>
        <end position="1336"/>
    </location>
</feature>
<gene>
    <name evidence="3" type="ORF">DXC51_17645</name>
</gene>
<dbReference type="GeneID" id="97988643"/>
<keyword evidence="1" id="KW-0175">Coiled coil</keyword>
<dbReference type="PANTHER" id="PTHR45615">
    <property type="entry name" value="MYOSIN HEAVY CHAIN, NON-MUSCLE"/>
    <property type="match status" value="1"/>
</dbReference>
<dbReference type="PANTHER" id="PTHR45615:SF80">
    <property type="entry name" value="GRIP DOMAIN-CONTAINING PROTEIN"/>
    <property type="match status" value="1"/>
</dbReference>
<evidence type="ECO:0000313" key="4">
    <source>
        <dbReference type="Proteomes" id="UP000260812"/>
    </source>
</evidence>
<organism evidence="3 4">
    <name type="scientific">Eisenbergiella massiliensis</name>
    <dbReference type="NCBI Taxonomy" id="1720294"/>
    <lineage>
        <taxon>Bacteria</taxon>
        <taxon>Bacillati</taxon>
        <taxon>Bacillota</taxon>
        <taxon>Clostridia</taxon>
        <taxon>Lachnospirales</taxon>
        <taxon>Lachnospiraceae</taxon>
        <taxon>Eisenbergiella</taxon>
    </lineage>
</organism>
<dbReference type="EMBL" id="QVLV01000012">
    <property type="protein sequence ID" value="RGE58312.1"/>
    <property type="molecule type" value="Genomic_DNA"/>
</dbReference>